<dbReference type="SUPFAM" id="SSF53448">
    <property type="entry name" value="Nucleotide-diphospho-sugar transferases"/>
    <property type="match status" value="1"/>
</dbReference>
<gene>
    <name evidence="9" type="ORF">BDY21DRAFT_383257</name>
</gene>
<feature type="transmembrane region" description="Helical" evidence="8">
    <location>
        <begin position="356"/>
        <end position="378"/>
    </location>
</feature>
<dbReference type="Gene3D" id="3.90.550.10">
    <property type="entry name" value="Spore Coat Polysaccharide Biosynthesis Protein SpsA, Chain A"/>
    <property type="match status" value="1"/>
</dbReference>
<dbReference type="InterPro" id="IPR052427">
    <property type="entry name" value="Glycosyltrans_GT2/GT47"/>
</dbReference>
<organism evidence="9 10">
    <name type="scientific">Lineolata rhizophorae</name>
    <dbReference type="NCBI Taxonomy" id="578093"/>
    <lineage>
        <taxon>Eukaryota</taxon>
        <taxon>Fungi</taxon>
        <taxon>Dikarya</taxon>
        <taxon>Ascomycota</taxon>
        <taxon>Pezizomycotina</taxon>
        <taxon>Dothideomycetes</taxon>
        <taxon>Dothideomycetes incertae sedis</taxon>
        <taxon>Lineolatales</taxon>
        <taxon>Lineolataceae</taxon>
        <taxon>Lineolata</taxon>
    </lineage>
</organism>
<sequence length="403" mass="45821">MSLFLFRYVRLIGNTYAYLRSRPVPLPPNPTYSKKDVTVVMPTADPTEQFAASLRSIATQGPGKILVVTVGAEKSKKARRIAEIVPGNIEVVDHGVMSKREQLCAGIRLVKTPLVFEADDSIFWPDGFIEHMIAPFEDHSVGCVGCTKQVRRLNLGWTAADVCNFIGANYLSRHNFQILATNYIDGGVFVVSGRCAAFRTNILADPSFMFRYLNEWFLGVGPLNVDEDNFITRWLVTNNWNIAIQSGPHATMETVIGDTGWNILFQKMFRWARTTFRSNAKSLVLERSCWRRHPWTVYAEFISSYFNAALFYDSAMLLSLWKATLNPKAMFVLALWVFASKMVKAIPHFRRHPKDLVYLPVYVLFGYVHSFIKLWAAFTVFDISWSSRPETTQTVPKSEKATN</sequence>
<reference evidence="9" key="1">
    <citation type="journal article" date="2020" name="Stud. Mycol.">
        <title>101 Dothideomycetes genomes: a test case for predicting lifestyles and emergence of pathogens.</title>
        <authorList>
            <person name="Haridas S."/>
            <person name="Albert R."/>
            <person name="Binder M."/>
            <person name="Bloem J."/>
            <person name="Labutti K."/>
            <person name="Salamov A."/>
            <person name="Andreopoulos B."/>
            <person name="Baker S."/>
            <person name="Barry K."/>
            <person name="Bills G."/>
            <person name="Bluhm B."/>
            <person name="Cannon C."/>
            <person name="Castanera R."/>
            <person name="Culley D."/>
            <person name="Daum C."/>
            <person name="Ezra D."/>
            <person name="Gonzalez J."/>
            <person name="Henrissat B."/>
            <person name="Kuo A."/>
            <person name="Liang C."/>
            <person name="Lipzen A."/>
            <person name="Lutzoni F."/>
            <person name="Magnuson J."/>
            <person name="Mondo S."/>
            <person name="Nolan M."/>
            <person name="Ohm R."/>
            <person name="Pangilinan J."/>
            <person name="Park H.-J."/>
            <person name="Ramirez L."/>
            <person name="Alfaro M."/>
            <person name="Sun H."/>
            <person name="Tritt A."/>
            <person name="Yoshinaga Y."/>
            <person name="Zwiers L.-H."/>
            <person name="Turgeon B."/>
            <person name="Goodwin S."/>
            <person name="Spatafora J."/>
            <person name="Crous P."/>
            <person name="Grigoriev I."/>
        </authorList>
    </citation>
    <scope>NUCLEOTIDE SEQUENCE</scope>
    <source>
        <strain evidence="9">ATCC 16933</strain>
    </source>
</reference>
<keyword evidence="4 8" id="KW-0812">Transmembrane</keyword>
<keyword evidence="2" id="KW-0328">Glycosyltransferase</keyword>
<evidence type="ECO:0000256" key="7">
    <source>
        <dbReference type="ARBA" id="ARBA00023180"/>
    </source>
</evidence>
<dbReference type="AlphaFoldDB" id="A0A6A6PE63"/>
<dbReference type="PANTHER" id="PTHR47844:SF1">
    <property type="entry name" value="EXOSTOSIN-LIKE 2"/>
    <property type="match status" value="1"/>
</dbReference>
<protein>
    <submittedName>
        <fullName evidence="9">Nucleotide-diphospho-sugar transferase</fullName>
    </submittedName>
</protein>
<evidence type="ECO:0000256" key="6">
    <source>
        <dbReference type="ARBA" id="ARBA00023136"/>
    </source>
</evidence>
<dbReference type="InterPro" id="IPR029044">
    <property type="entry name" value="Nucleotide-diphossugar_trans"/>
</dbReference>
<keyword evidence="6 8" id="KW-0472">Membrane</keyword>
<dbReference type="OrthoDB" id="2849215at2759"/>
<dbReference type="GO" id="GO:0016757">
    <property type="term" value="F:glycosyltransferase activity"/>
    <property type="evidence" value="ECO:0007669"/>
    <property type="project" value="UniProtKB-KW"/>
</dbReference>
<evidence type="ECO:0000256" key="2">
    <source>
        <dbReference type="ARBA" id="ARBA00022676"/>
    </source>
</evidence>
<dbReference type="Proteomes" id="UP000799766">
    <property type="component" value="Unassembled WGS sequence"/>
</dbReference>
<keyword evidence="10" id="KW-1185">Reference proteome</keyword>
<dbReference type="EMBL" id="MU001670">
    <property type="protein sequence ID" value="KAF2462294.1"/>
    <property type="molecule type" value="Genomic_DNA"/>
</dbReference>
<keyword evidence="3 9" id="KW-0808">Transferase</keyword>
<proteinExistence type="predicted"/>
<name>A0A6A6PE63_9PEZI</name>
<evidence type="ECO:0000313" key="10">
    <source>
        <dbReference type="Proteomes" id="UP000799766"/>
    </source>
</evidence>
<keyword evidence="5 8" id="KW-1133">Transmembrane helix</keyword>
<feature type="transmembrane region" description="Helical" evidence="8">
    <location>
        <begin position="327"/>
        <end position="344"/>
    </location>
</feature>
<dbReference type="Pfam" id="PF13641">
    <property type="entry name" value="Glyco_tranf_2_3"/>
    <property type="match status" value="1"/>
</dbReference>
<evidence type="ECO:0000256" key="3">
    <source>
        <dbReference type="ARBA" id="ARBA00022679"/>
    </source>
</evidence>
<evidence type="ECO:0000256" key="8">
    <source>
        <dbReference type="SAM" id="Phobius"/>
    </source>
</evidence>
<dbReference type="PANTHER" id="PTHR47844">
    <property type="entry name" value="SYNTHASE CPS1, PUTATIVE (AFU_ORTHOLOGUE AFUA_7G02500)-RELATED"/>
    <property type="match status" value="1"/>
</dbReference>
<accession>A0A6A6PE63</accession>
<evidence type="ECO:0000313" key="9">
    <source>
        <dbReference type="EMBL" id="KAF2462294.1"/>
    </source>
</evidence>
<evidence type="ECO:0000256" key="1">
    <source>
        <dbReference type="ARBA" id="ARBA00004370"/>
    </source>
</evidence>
<evidence type="ECO:0000256" key="5">
    <source>
        <dbReference type="ARBA" id="ARBA00022989"/>
    </source>
</evidence>
<dbReference type="GO" id="GO:0016020">
    <property type="term" value="C:membrane"/>
    <property type="evidence" value="ECO:0007669"/>
    <property type="project" value="UniProtKB-SubCell"/>
</dbReference>
<evidence type="ECO:0000256" key="4">
    <source>
        <dbReference type="ARBA" id="ARBA00022692"/>
    </source>
</evidence>
<comment type="subcellular location">
    <subcellularLocation>
        <location evidence="1">Membrane</location>
    </subcellularLocation>
</comment>
<keyword evidence="7" id="KW-0325">Glycoprotein</keyword>